<accession>A0A6I9WV55</accession>
<dbReference type="GO" id="GO:0005524">
    <property type="term" value="F:ATP binding"/>
    <property type="evidence" value="ECO:0007669"/>
    <property type="project" value="InterPro"/>
</dbReference>
<evidence type="ECO:0000256" key="5">
    <source>
        <dbReference type="SAM" id="MobiDB-lite"/>
    </source>
</evidence>
<dbReference type="InterPro" id="IPR000040">
    <property type="entry name" value="AML1_Runt"/>
</dbReference>
<dbReference type="KEGG" id="pbar:105434206"/>
<dbReference type="FunFam" id="2.60.40.720:FF:000001">
    <property type="entry name" value="Runt-related transcription factor"/>
    <property type="match status" value="1"/>
</dbReference>
<keyword evidence="2" id="KW-0805">Transcription regulation</keyword>
<feature type="domain" description="Runt" evidence="6">
    <location>
        <begin position="15"/>
        <end position="143"/>
    </location>
</feature>
<dbReference type="AlphaFoldDB" id="A0A6I9WV55"/>
<dbReference type="GO" id="GO:0000981">
    <property type="term" value="F:DNA-binding transcription factor activity, RNA polymerase II-specific"/>
    <property type="evidence" value="ECO:0007669"/>
    <property type="project" value="TreeGrafter"/>
</dbReference>
<dbReference type="PANTHER" id="PTHR11950">
    <property type="entry name" value="RUNT RELATED"/>
    <property type="match status" value="1"/>
</dbReference>
<comment type="subcellular location">
    <subcellularLocation>
        <location evidence="1">Nucleus</location>
    </subcellularLocation>
</comment>
<evidence type="ECO:0000313" key="7">
    <source>
        <dbReference type="Proteomes" id="UP000504615"/>
    </source>
</evidence>
<dbReference type="Gene3D" id="2.60.40.720">
    <property type="match status" value="1"/>
</dbReference>
<sequence>MHLRDGPLGVDTLRALHESLRRCHGELVTTGSPTIMCSTLPSHWRSNKSLPVAFKVIALDDVVDGTQVTIKAGNDENCCGELRNCTAIMKNQVAKFNDLRFVGRSGRGKSFTLTIQINTTPYQVATYAKAIKVTVDGPREPRSKSNYQYGAGFHGLTTLLNPWLDAAYFGPWHMPHPLVKGTVPSPPELFNPAFSPILTYPFEYVNNYPDYAALTTNTSTANAMTPVLAITSSPSRTPPSPSESGSESATEEVRSAFVPLRHNTLPPSTSSSSSPDRNPKKPAEGRRNELKAPTALISQRLSPSHGSPAPTKLSTSSAKVWRPYSKS</sequence>
<dbReference type="RefSeq" id="XP_011648160.1">
    <property type="nucleotide sequence ID" value="XM_011649858.2"/>
</dbReference>
<dbReference type="OrthoDB" id="10029800at2759"/>
<keyword evidence="3" id="KW-0804">Transcription</keyword>
<reference evidence="8" key="1">
    <citation type="submission" date="2025-08" db="UniProtKB">
        <authorList>
            <consortium name="RefSeq"/>
        </authorList>
    </citation>
    <scope>IDENTIFICATION</scope>
</reference>
<dbReference type="InterPro" id="IPR013524">
    <property type="entry name" value="Runt_dom"/>
</dbReference>
<dbReference type="GO" id="GO:0001709">
    <property type="term" value="P:cell fate determination"/>
    <property type="evidence" value="ECO:0007669"/>
    <property type="project" value="UniProtKB-ARBA"/>
</dbReference>
<dbReference type="InterPro" id="IPR008967">
    <property type="entry name" value="p53-like_TF_DNA-bd_sf"/>
</dbReference>
<keyword evidence="7" id="KW-1185">Reference proteome</keyword>
<feature type="region of interest" description="Disordered" evidence="5">
    <location>
        <begin position="230"/>
        <end position="327"/>
    </location>
</feature>
<name>A0A6I9WV55_9HYME</name>
<protein>
    <submittedName>
        <fullName evidence="8">Segmentation protein Runt-like</fullName>
    </submittedName>
</protein>
<dbReference type="PRINTS" id="PR00967">
    <property type="entry name" value="ONCOGENEAML1"/>
</dbReference>
<evidence type="ECO:0000256" key="3">
    <source>
        <dbReference type="ARBA" id="ARBA00023163"/>
    </source>
</evidence>
<organism evidence="7 8">
    <name type="scientific">Pogonomyrmex barbatus</name>
    <name type="common">red harvester ant</name>
    <dbReference type="NCBI Taxonomy" id="144034"/>
    <lineage>
        <taxon>Eukaryota</taxon>
        <taxon>Metazoa</taxon>
        <taxon>Ecdysozoa</taxon>
        <taxon>Arthropoda</taxon>
        <taxon>Hexapoda</taxon>
        <taxon>Insecta</taxon>
        <taxon>Pterygota</taxon>
        <taxon>Neoptera</taxon>
        <taxon>Endopterygota</taxon>
        <taxon>Hymenoptera</taxon>
        <taxon>Apocrita</taxon>
        <taxon>Aculeata</taxon>
        <taxon>Formicoidea</taxon>
        <taxon>Formicidae</taxon>
        <taxon>Myrmicinae</taxon>
        <taxon>Pogonomyrmex</taxon>
    </lineage>
</organism>
<feature type="compositionally biased region" description="Polar residues" evidence="5">
    <location>
        <begin position="296"/>
        <end position="305"/>
    </location>
</feature>
<dbReference type="GO" id="GO:0005634">
    <property type="term" value="C:nucleus"/>
    <property type="evidence" value="ECO:0007669"/>
    <property type="project" value="UniProtKB-SubCell"/>
</dbReference>
<dbReference type="GO" id="GO:0000978">
    <property type="term" value="F:RNA polymerase II cis-regulatory region sequence-specific DNA binding"/>
    <property type="evidence" value="ECO:0007669"/>
    <property type="project" value="TreeGrafter"/>
</dbReference>
<dbReference type="Pfam" id="PF00853">
    <property type="entry name" value="Runt"/>
    <property type="match status" value="1"/>
</dbReference>
<feature type="compositionally biased region" description="Low complexity" evidence="5">
    <location>
        <begin position="266"/>
        <end position="275"/>
    </location>
</feature>
<keyword evidence="4" id="KW-0539">Nucleus</keyword>
<dbReference type="Proteomes" id="UP000504615">
    <property type="component" value="Unplaced"/>
</dbReference>
<dbReference type="InterPro" id="IPR012346">
    <property type="entry name" value="p53/RUNT-type_TF_DNA-bd_sf"/>
</dbReference>
<gene>
    <name evidence="8" type="primary">LOC105434206</name>
</gene>
<evidence type="ECO:0000259" key="6">
    <source>
        <dbReference type="PROSITE" id="PS51062"/>
    </source>
</evidence>
<evidence type="ECO:0000256" key="1">
    <source>
        <dbReference type="ARBA" id="ARBA00004123"/>
    </source>
</evidence>
<evidence type="ECO:0000256" key="4">
    <source>
        <dbReference type="ARBA" id="ARBA00023242"/>
    </source>
</evidence>
<proteinExistence type="predicted"/>
<dbReference type="PANTHER" id="PTHR11950:SF31">
    <property type="entry name" value="SEGMENTATION PROTEIN RUNT"/>
    <property type="match status" value="1"/>
</dbReference>
<dbReference type="SUPFAM" id="SSF49417">
    <property type="entry name" value="p53-like transcription factors"/>
    <property type="match status" value="1"/>
</dbReference>
<dbReference type="GeneID" id="105434206"/>
<feature type="compositionally biased region" description="Basic and acidic residues" evidence="5">
    <location>
        <begin position="277"/>
        <end position="290"/>
    </location>
</feature>
<evidence type="ECO:0000313" key="8">
    <source>
        <dbReference type="RefSeq" id="XP_011648160.1"/>
    </source>
</evidence>
<evidence type="ECO:0000256" key="2">
    <source>
        <dbReference type="ARBA" id="ARBA00023015"/>
    </source>
</evidence>
<dbReference type="PROSITE" id="PS51062">
    <property type="entry name" value="RUNT"/>
    <property type="match status" value="1"/>
</dbReference>